<evidence type="ECO:0000313" key="13">
    <source>
        <dbReference type="Proteomes" id="UP000304912"/>
    </source>
</evidence>
<accession>A0A5B7YAT8</accession>
<protein>
    <submittedName>
        <fullName evidence="12">Cation transporter</fullName>
    </submittedName>
</protein>
<feature type="transmembrane region" description="Helical" evidence="9">
    <location>
        <begin position="173"/>
        <end position="191"/>
    </location>
</feature>
<dbReference type="OrthoDB" id="9809646at2"/>
<dbReference type="SUPFAM" id="SSF160240">
    <property type="entry name" value="Cation efflux protein cytoplasmic domain-like"/>
    <property type="match status" value="1"/>
</dbReference>
<comment type="subcellular location">
    <subcellularLocation>
        <location evidence="1">Membrane</location>
        <topology evidence="1">Multi-pass membrane protein</topology>
    </subcellularLocation>
</comment>
<feature type="transmembrane region" description="Helical" evidence="9">
    <location>
        <begin position="12"/>
        <end position="33"/>
    </location>
</feature>
<evidence type="ECO:0000256" key="5">
    <source>
        <dbReference type="ARBA" id="ARBA00022833"/>
    </source>
</evidence>
<evidence type="ECO:0000256" key="2">
    <source>
        <dbReference type="ARBA" id="ARBA00008873"/>
    </source>
</evidence>
<dbReference type="InterPro" id="IPR027470">
    <property type="entry name" value="Cation_efflux_CTD"/>
</dbReference>
<proteinExistence type="inferred from homology"/>
<comment type="similarity">
    <text evidence="2">Belongs to the cation diffusion facilitator (CDF) transporter (TC 2.A.4) family. SLC30A subfamily.</text>
</comment>
<dbReference type="GO" id="GO:0019855">
    <property type="term" value="F:calcium channel inhibitor activity"/>
    <property type="evidence" value="ECO:0007669"/>
    <property type="project" value="TreeGrafter"/>
</dbReference>
<keyword evidence="13" id="KW-1185">Reference proteome</keyword>
<dbReference type="InterPro" id="IPR058533">
    <property type="entry name" value="Cation_efflux_TM"/>
</dbReference>
<dbReference type="InterPro" id="IPR027469">
    <property type="entry name" value="Cation_efflux_TMD_sf"/>
</dbReference>
<dbReference type="InterPro" id="IPR002524">
    <property type="entry name" value="Cation_efflux"/>
</dbReference>
<keyword evidence="3" id="KW-0813">Transport</keyword>
<dbReference type="Pfam" id="PF01545">
    <property type="entry name" value="Cation_efflux"/>
    <property type="match status" value="1"/>
</dbReference>
<feature type="transmembrane region" description="Helical" evidence="9">
    <location>
        <begin position="80"/>
        <end position="103"/>
    </location>
</feature>
<keyword evidence="6" id="KW-0864">Zinc transport</keyword>
<dbReference type="Pfam" id="PF16916">
    <property type="entry name" value="ZT_dimer"/>
    <property type="match status" value="1"/>
</dbReference>
<evidence type="ECO:0000256" key="8">
    <source>
        <dbReference type="ARBA" id="ARBA00023136"/>
    </source>
</evidence>
<dbReference type="SUPFAM" id="SSF161111">
    <property type="entry name" value="Cation efflux protein transmembrane domain-like"/>
    <property type="match status" value="1"/>
</dbReference>
<reference evidence="12 13" key="1">
    <citation type="submission" date="2019-04" db="EMBL/GenBank/DDBJ databases">
        <title>Salinimonas iocasae sp. nov., a halophilic bacterium isolated from the outer tube casing of tubeworms in Okinawa Trough.</title>
        <authorList>
            <person name="Zhang H."/>
            <person name="Wang H."/>
            <person name="Li C."/>
        </authorList>
    </citation>
    <scope>NUCLEOTIDE SEQUENCE [LARGE SCALE GENOMIC DNA]</scope>
    <source>
        <strain evidence="12 13">KX18D6</strain>
    </source>
</reference>
<organism evidence="12 13">
    <name type="scientific">Salinimonas iocasae</name>
    <dbReference type="NCBI Taxonomy" id="2572577"/>
    <lineage>
        <taxon>Bacteria</taxon>
        <taxon>Pseudomonadati</taxon>
        <taxon>Pseudomonadota</taxon>
        <taxon>Gammaproteobacteria</taxon>
        <taxon>Alteromonadales</taxon>
        <taxon>Alteromonadaceae</taxon>
        <taxon>Alteromonas/Salinimonas group</taxon>
        <taxon>Salinimonas</taxon>
    </lineage>
</organism>
<evidence type="ECO:0000256" key="4">
    <source>
        <dbReference type="ARBA" id="ARBA00022692"/>
    </source>
</evidence>
<keyword evidence="7 9" id="KW-1133">Transmembrane helix</keyword>
<evidence type="ECO:0000256" key="7">
    <source>
        <dbReference type="ARBA" id="ARBA00022989"/>
    </source>
</evidence>
<dbReference type="Gene3D" id="1.20.1510.10">
    <property type="entry name" value="Cation efflux protein transmembrane domain"/>
    <property type="match status" value="1"/>
</dbReference>
<keyword evidence="5" id="KW-0862">Zinc</keyword>
<evidence type="ECO:0000256" key="9">
    <source>
        <dbReference type="SAM" id="Phobius"/>
    </source>
</evidence>
<name>A0A5B7YAT8_9ALTE</name>
<dbReference type="NCBIfam" id="TIGR01297">
    <property type="entry name" value="CDF"/>
    <property type="match status" value="1"/>
</dbReference>
<feature type="transmembrane region" description="Helical" evidence="9">
    <location>
        <begin position="115"/>
        <end position="132"/>
    </location>
</feature>
<dbReference type="GO" id="GO:0006882">
    <property type="term" value="P:intracellular zinc ion homeostasis"/>
    <property type="evidence" value="ECO:0007669"/>
    <property type="project" value="TreeGrafter"/>
</dbReference>
<feature type="transmembrane region" description="Helical" evidence="9">
    <location>
        <begin position="144"/>
        <end position="167"/>
    </location>
</feature>
<gene>
    <name evidence="12" type="ORF">FBQ74_04930</name>
</gene>
<dbReference type="KEGG" id="salk:FBQ74_04930"/>
<dbReference type="GO" id="GO:0005385">
    <property type="term" value="F:zinc ion transmembrane transporter activity"/>
    <property type="evidence" value="ECO:0007669"/>
    <property type="project" value="TreeGrafter"/>
</dbReference>
<dbReference type="PANTHER" id="PTHR45820">
    <property type="entry name" value="FI23527P1"/>
    <property type="match status" value="1"/>
</dbReference>
<keyword evidence="4 9" id="KW-0812">Transmembrane</keyword>
<dbReference type="GO" id="GO:0016020">
    <property type="term" value="C:membrane"/>
    <property type="evidence" value="ECO:0007669"/>
    <property type="project" value="UniProtKB-SubCell"/>
</dbReference>
<dbReference type="Proteomes" id="UP000304912">
    <property type="component" value="Chromosome"/>
</dbReference>
<dbReference type="EMBL" id="CP039852">
    <property type="protein sequence ID" value="QCZ92867.1"/>
    <property type="molecule type" value="Genomic_DNA"/>
</dbReference>
<dbReference type="AlphaFoldDB" id="A0A5B7YAT8"/>
<evidence type="ECO:0000256" key="6">
    <source>
        <dbReference type="ARBA" id="ARBA00022906"/>
    </source>
</evidence>
<keyword evidence="6" id="KW-0406">Ion transport</keyword>
<dbReference type="RefSeq" id="WP_139755616.1">
    <property type="nucleotide sequence ID" value="NZ_CP039852.1"/>
</dbReference>
<evidence type="ECO:0000313" key="12">
    <source>
        <dbReference type="EMBL" id="QCZ92867.1"/>
    </source>
</evidence>
<keyword evidence="8 9" id="KW-0472">Membrane</keyword>
<feature type="domain" description="Cation efflux protein transmembrane" evidence="10">
    <location>
        <begin position="16"/>
        <end position="199"/>
    </location>
</feature>
<dbReference type="GO" id="GO:0010312">
    <property type="term" value="P:detoxification of zinc ion"/>
    <property type="evidence" value="ECO:0007669"/>
    <property type="project" value="TreeGrafter"/>
</dbReference>
<dbReference type="InterPro" id="IPR036837">
    <property type="entry name" value="Cation_efflux_CTD_sf"/>
</dbReference>
<evidence type="ECO:0000259" key="10">
    <source>
        <dbReference type="Pfam" id="PF01545"/>
    </source>
</evidence>
<evidence type="ECO:0000256" key="1">
    <source>
        <dbReference type="ARBA" id="ARBA00004141"/>
    </source>
</evidence>
<evidence type="ECO:0000256" key="3">
    <source>
        <dbReference type="ARBA" id="ARBA00022448"/>
    </source>
</evidence>
<evidence type="ECO:0000259" key="11">
    <source>
        <dbReference type="Pfam" id="PF16916"/>
    </source>
</evidence>
<sequence length="291" mass="32591">MAHHHHHGTSTRIGWAFLLNLTFTIIEFIGGLLTNSTAIMADAVHDLGDTLSIGSAWLLDKLSKKGADSSFTYGYRRLSLLGALINALVLVAGSVWILTQTIPRLLEPQMPHTEGMMGLAVLGVIMNGYAAYKLHGGQALNEKVLNWHLIEDVMGWVAVLIVAITMHYVDWPILDPLLSLLFTLFILFNVFRNLKSTVKLFFQAAPEKSITRKVSERLLDISAISDIHHLHIWSLDGEHHIATLHAVVKCETLDEYRTLKKQVADTLGQFDFTHTTVEFELQGEDCRDENE</sequence>
<dbReference type="PANTHER" id="PTHR45820:SF1">
    <property type="entry name" value="PROTON-COUPLED ZINC ANTIPORTER SLC30A1"/>
    <property type="match status" value="1"/>
</dbReference>
<feature type="domain" description="Cation efflux protein cytoplasmic" evidence="11">
    <location>
        <begin position="208"/>
        <end position="280"/>
    </location>
</feature>